<dbReference type="InterPro" id="IPR001478">
    <property type="entry name" value="PDZ"/>
</dbReference>
<feature type="domain" description="PDZ" evidence="3">
    <location>
        <begin position="167"/>
        <end position="224"/>
    </location>
</feature>
<dbReference type="InterPro" id="IPR035892">
    <property type="entry name" value="C2_domain_sf"/>
</dbReference>
<dbReference type="SUPFAM" id="SSF50156">
    <property type="entry name" value="PDZ domain-like"/>
    <property type="match status" value="1"/>
</dbReference>
<keyword evidence="1" id="KW-0732">Signal</keyword>
<feature type="domain" description="C2" evidence="2">
    <location>
        <begin position="35"/>
        <end position="160"/>
    </location>
</feature>
<reference evidence="4 5" key="1">
    <citation type="submission" date="2019-04" db="EMBL/GenBank/DDBJ databases">
        <authorList>
            <person name="Li Y."/>
            <person name="Wang J."/>
        </authorList>
    </citation>
    <scope>NUCLEOTIDE SEQUENCE [LARGE SCALE GENOMIC DNA]</scope>
    <source>
        <strain evidence="4 5">DSM 14668</strain>
    </source>
</reference>
<dbReference type="InterPro" id="IPR000008">
    <property type="entry name" value="C2_dom"/>
</dbReference>
<feature type="signal peptide" evidence="1">
    <location>
        <begin position="1"/>
        <end position="20"/>
    </location>
</feature>
<evidence type="ECO:0000259" key="3">
    <source>
        <dbReference type="PROSITE" id="PS50106"/>
    </source>
</evidence>
<dbReference type="Proteomes" id="UP000309215">
    <property type="component" value="Unassembled WGS sequence"/>
</dbReference>
<dbReference type="AlphaFoldDB" id="A0A4U1J7K1"/>
<accession>A0A4U1J7K1</accession>
<evidence type="ECO:0000313" key="5">
    <source>
        <dbReference type="Proteomes" id="UP000309215"/>
    </source>
</evidence>
<name>A0A4U1J7K1_9BACT</name>
<dbReference type="PROSITE" id="PS50106">
    <property type="entry name" value="PDZ"/>
    <property type="match status" value="1"/>
</dbReference>
<gene>
    <name evidence="4" type="ORF">E8A74_26955</name>
</gene>
<dbReference type="InterPro" id="IPR041489">
    <property type="entry name" value="PDZ_6"/>
</dbReference>
<evidence type="ECO:0000313" key="4">
    <source>
        <dbReference type="EMBL" id="TKD03160.1"/>
    </source>
</evidence>
<keyword evidence="5" id="KW-1185">Reference proteome</keyword>
<dbReference type="Pfam" id="PF17820">
    <property type="entry name" value="PDZ_6"/>
    <property type="match status" value="1"/>
</dbReference>
<evidence type="ECO:0000259" key="2">
    <source>
        <dbReference type="PROSITE" id="PS50004"/>
    </source>
</evidence>
<dbReference type="SMART" id="SM00228">
    <property type="entry name" value="PDZ"/>
    <property type="match status" value="1"/>
</dbReference>
<dbReference type="InterPro" id="IPR036034">
    <property type="entry name" value="PDZ_sf"/>
</dbReference>
<proteinExistence type="predicted"/>
<dbReference type="PROSITE" id="PS51257">
    <property type="entry name" value="PROKAR_LIPOPROTEIN"/>
    <property type="match status" value="1"/>
</dbReference>
<dbReference type="OrthoDB" id="5501022at2"/>
<sequence>MNTKRLASALVLASTLAASALSTGCVALYPEIGTNIRKITAEQALDPPPPEDLRWIRLVSATIKDSMRDGRTWKQALGKLPDPYAKLYINDQEVLRTNPKNETLEPSWDDAPRGNFQVSSADKMRVEIWDANTVTDKPIGVKDFRATEDLVLGDRIRIDVPGAGEVVIAYERAHAMFGLGLWFELRTDTCFLTRMIGGSPAERAGAQPGDEVVQIGGKDVKTMSSNAVRSAFNSIPSDGLPVVLRHADGTTASVTLREGPIYPAFAEFGRVD</sequence>
<protein>
    <submittedName>
        <fullName evidence="4">Uncharacterized protein</fullName>
    </submittedName>
</protein>
<dbReference type="EMBL" id="SSMQ01000031">
    <property type="protein sequence ID" value="TKD03160.1"/>
    <property type="molecule type" value="Genomic_DNA"/>
</dbReference>
<dbReference type="Pfam" id="PF00168">
    <property type="entry name" value="C2"/>
    <property type="match status" value="1"/>
</dbReference>
<dbReference type="SUPFAM" id="SSF49562">
    <property type="entry name" value="C2 domain (Calcium/lipid-binding domain, CaLB)"/>
    <property type="match status" value="1"/>
</dbReference>
<comment type="caution">
    <text evidence="4">The sequence shown here is derived from an EMBL/GenBank/DDBJ whole genome shotgun (WGS) entry which is preliminary data.</text>
</comment>
<dbReference type="Gene3D" id="2.60.40.150">
    <property type="entry name" value="C2 domain"/>
    <property type="match status" value="1"/>
</dbReference>
<dbReference type="PROSITE" id="PS50004">
    <property type="entry name" value="C2"/>
    <property type="match status" value="1"/>
</dbReference>
<evidence type="ECO:0000256" key="1">
    <source>
        <dbReference type="SAM" id="SignalP"/>
    </source>
</evidence>
<dbReference type="Gene3D" id="2.30.42.10">
    <property type="match status" value="1"/>
</dbReference>
<organism evidence="4 5">
    <name type="scientific">Polyangium fumosum</name>
    <dbReference type="NCBI Taxonomy" id="889272"/>
    <lineage>
        <taxon>Bacteria</taxon>
        <taxon>Pseudomonadati</taxon>
        <taxon>Myxococcota</taxon>
        <taxon>Polyangia</taxon>
        <taxon>Polyangiales</taxon>
        <taxon>Polyangiaceae</taxon>
        <taxon>Polyangium</taxon>
    </lineage>
</organism>
<feature type="chain" id="PRO_5020268191" evidence="1">
    <location>
        <begin position="21"/>
        <end position="272"/>
    </location>
</feature>
<dbReference type="RefSeq" id="WP_136931956.1">
    <property type="nucleotide sequence ID" value="NZ_SSMQ01000031.1"/>
</dbReference>